<name>A0AA41H5J7_9BURK</name>
<gene>
    <name evidence="1" type="ORF">KVP70_14430</name>
    <name evidence="2" type="ORF">L1274_005039</name>
</gene>
<reference evidence="1" key="1">
    <citation type="submission" date="2021-07" db="EMBL/GenBank/DDBJ databases">
        <title>Characterization of violacein-producing bacteria and related species.</title>
        <authorList>
            <person name="Wilson H.S."/>
            <person name="De Leon M.E."/>
        </authorList>
    </citation>
    <scope>NUCLEOTIDE SEQUENCE</scope>
    <source>
        <strain evidence="1">HSC-15S17</strain>
    </source>
</reference>
<comment type="caution">
    <text evidence="1">The sequence shown here is derived from an EMBL/GenBank/DDBJ whole genome shotgun (WGS) entry which is preliminary data.</text>
</comment>
<dbReference type="AlphaFoldDB" id="A0AA41H5J7"/>
<keyword evidence="4" id="KW-1185">Reference proteome</keyword>
<organism evidence="1 3">
    <name type="scientific">Duganella violaceipulchra</name>
    <dbReference type="NCBI Taxonomy" id="2849652"/>
    <lineage>
        <taxon>Bacteria</taxon>
        <taxon>Pseudomonadati</taxon>
        <taxon>Pseudomonadota</taxon>
        <taxon>Betaproteobacteria</taxon>
        <taxon>Burkholderiales</taxon>
        <taxon>Oxalobacteraceae</taxon>
        <taxon>Telluria group</taxon>
        <taxon>Duganella</taxon>
    </lineage>
</organism>
<dbReference type="Proteomes" id="UP001162889">
    <property type="component" value="Unassembled WGS sequence"/>
</dbReference>
<dbReference type="Pfam" id="PF24806">
    <property type="entry name" value="DUF7706"/>
    <property type="match status" value="1"/>
</dbReference>
<sequence>MKMTLNLNVRVTPAEAMALAQFVKRVGWTEFIANAVDEDEAYDIRDAIYALQDALAEEGYAPR</sequence>
<reference evidence="2" key="2">
    <citation type="submission" date="2022-03" db="EMBL/GenBank/DDBJ databases">
        <title>Genome Encyclopedia of Bacteria and Archaea VI: Functional Genomics of Type Strains.</title>
        <authorList>
            <person name="Whitman W."/>
        </authorList>
    </citation>
    <scope>NUCLEOTIDE SEQUENCE</scope>
    <source>
        <strain evidence="2">HSC-15S17</strain>
    </source>
</reference>
<dbReference type="RefSeq" id="WP_217942929.1">
    <property type="nucleotide sequence ID" value="NZ_JAHTGR010000007.1"/>
</dbReference>
<dbReference type="Proteomes" id="UP001155901">
    <property type="component" value="Unassembled WGS sequence"/>
</dbReference>
<evidence type="ECO:0000313" key="3">
    <source>
        <dbReference type="Proteomes" id="UP001155901"/>
    </source>
</evidence>
<dbReference type="EMBL" id="JALJZU010000011">
    <property type="protein sequence ID" value="MCP2011290.1"/>
    <property type="molecule type" value="Genomic_DNA"/>
</dbReference>
<dbReference type="InterPro" id="IPR056123">
    <property type="entry name" value="DUF7706"/>
</dbReference>
<protein>
    <submittedName>
        <fullName evidence="2">Dissimilatory sulfite reductase (Desulfoviridin) alpha/beta subunit</fullName>
    </submittedName>
</protein>
<evidence type="ECO:0000313" key="2">
    <source>
        <dbReference type="EMBL" id="MCP2011290.1"/>
    </source>
</evidence>
<proteinExistence type="predicted"/>
<accession>A0AA41H5J7</accession>
<evidence type="ECO:0000313" key="4">
    <source>
        <dbReference type="Proteomes" id="UP001162889"/>
    </source>
</evidence>
<dbReference type="EMBL" id="JAHTGR010000007">
    <property type="protein sequence ID" value="MBV6322143.1"/>
    <property type="molecule type" value="Genomic_DNA"/>
</dbReference>
<evidence type="ECO:0000313" key="1">
    <source>
        <dbReference type="EMBL" id="MBV6322143.1"/>
    </source>
</evidence>